<keyword evidence="3" id="KW-0326">Glycosidase</keyword>
<keyword evidence="10" id="KW-1185">Reference proteome</keyword>
<dbReference type="GO" id="GO:0005975">
    <property type="term" value="P:carbohydrate metabolic process"/>
    <property type="evidence" value="ECO:0007669"/>
    <property type="project" value="InterPro"/>
</dbReference>
<dbReference type="RefSeq" id="XP_024701823.1">
    <property type="nucleotide sequence ID" value="XM_024854869.1"/>
</dbReference>
<dbReference type="Gene3D" id="2.60.40.10">
    <property type="entry name" value="Immunoglobulins"/>
    <property type="match status" value="3"/>
</dbReference>
<evidence type="ECO:0000313" key="10">
    <source>
        <dbReference type="Proteomes" id="UP000234275"/>
    </source>
</evidence>
<dbReference type="Proteomes" id="UP000234275">
    <property type="component" value="Unassembled WGS sequence"/>
</dbReference>
<dbReference type="SUPFAM" id="SSF49785">
    <property type="entry name" value="Galactose-binding domain-like"/>
    <property type="match status" value="1"/>
</dbReference>
<dbReference type="SUPFAM" id="SSF51445">
    <property type="entry name" value="(Trans)glycosidases"/>
    <property type="match status" value="1"/>
</dbReference>
<gene>
    <name evidence="9" type="ORF">P170DRAFT_511270</name>
</gene>
<dbReference type="EMBL" id="MSFO01000006">
    <property type="protein sequence ID" value="PLB46521.1"/>
    <property type="molecule type" value="Genomic_DNA"/>
</dbReference>
<feature type="domain" description="Glycoside hydrolase family 2 immunoglobulin-like beta-sandwich" evidence="5">
    <location>
        <begin position="220"/>
        <end position="336"/>
    </location>
</feature>
<dbReference type="Pfam" id="PF22666">
    <property type="entry name" value="Glyco_hydro_2_N2"/>
    <property type="match status" value="1"/>
</dbReference>
<dbReference type="InterPro" id="IPR008979">
    <property type="entry name" value="Galactose-bd-like_sf"/>
</dbReference>
<comment type="similarity">
    <text evidence="1">Belongs to the glycosyl hydrolase 2 family.</text>
</comment>
<evidence type="ECO:0000256" key="2">
    <source>
        <dbReference type="ARBA" id="ARBA00022801"/>
    </source>
</evidence>
<dbReference type="InterPro" id="IPR054593">
    <property type="entry name" value="Beta-mannosidase-like_N2"/>
</dbReference>
<dbReference type="InterPro" id="IPR006103">
    <property type="entry name" value="Glyco_hydro_2_cat"/>
</dbReference>
<dbReference type="InterPro" id="IPR036156">
    <property type="entry name" value="Beta-gal/glucu_dom_sf"/>
</dbReference>
<dbReference type="PANTHER" id="PTHR43536:SF1">
    <property type="entry name" value="MANNOSYLGLYCOPROTEIN ENDO-BETA-MANNOSIDASE"/>
    <property type="match status" value="1"/>
</dbReference>
<dbReference type="InterPro" id="IPR043534">
    <property type="entry name" value="EBDG/EBM"/>
</dbReference>
<accession>A0A2I2G0X8</accession>
<evidence type="ECO:0000259" key="6">
    <source>
        <dbReference type="Pfam" id="PF02836"/>
    </source>
</evidence>
<keyword evidence="4" id="KW-0732">Signal</keyword>
<dbReference type="GeneID" id="36562575"/>
<organism evidence="9 10">
    <name type="scientific">Aspergillus steynii IBT 23096</name>
    <dbReference type="NCBI Taxonomy" id="1392250"/>
    <lineage>
        <taxon>Eukaryota</taxon>
        <taxon>Fungi</taxon>
        <taxon>Dikarya</taxon>
        <taxon>Ascomycota</taxon>
        <taxon>Pezizomycotina</taxon>
        <taxon>Eurotiomycetes</taxon>
        <taxon>Eurotiomycetidae</taxon>
        <taxon>Eurotiales</taxon>
        <taxon>Aspergillaceae</taxon>
        <taxon>Aspergillus</taxon>
        <taxon>Aspergillus subgen. Circumdati</taxon>
    </lineage>
</organism>
<evidence type="ECO:0000256" key="4">
    <source>
        <dbReference type="SAM" id="SignalP"/>
    </source>
</evidence>
<protein>
    <submittedName>
        <fullName evidence="9">Glycoside hydrolase</fullName>
    </submittedName>
</protein>
<keyword evidence="2 9" id="KW-0378">Hydrolase</keyword>
<dbReference type="Gene3D" id="3.20.20.80">
    <property type="entry name" value="Glycosidases"/>
    <property type="match status" value="1"/>
</dbReference>
<feature type="chain" id="PRO_5014125548" evidence="4">
    <location>
        <begin position="16"/>
        <end position="896"/>
    </location>
</feature>
<dbReference type="SUPFAM" id="SSF49303">
    <property type="entry name" value="beta-Galactosidase/glucuronidase domain"/>
    <property type="match status" value="3"/>
</dbReference>
<feature type="domain" description="Beta-mannosidase-like galactose-binding" evidence="8">
    <location>
        <begin position="54"/>
        <end position="164"/>
    </location>
</feature>
<dbReference type="PANTHER" id="PTHR43536">
    <property type="entry name" value="MANNOSYLGLYCOPROTEIN ENDO-BETA-MANNOSIDASE"/>
    <property type="match status" value="1"/>
</dbReference>
<comment type="caution">
    <text evidence="9">The sequence shown here is derived from an EMBL/GenBank/DDBJ whole genome shotgun (WGS) entry which is preliminary data.</text>
</comment>
<dbReference type="Pfam" id="PF18368">
    <property type="entry name" value="Ig_GlcNase"/>
    <property type="match status" value="1"/>
</dbReference>
<feature type="domain" description="Exo-beta-D-glucosaminidase Ig-fold" evidence="7">
    <location>
        <begin position="784"/>
        <end position="888"/>
    </location>
</feature>
<dbReference type="InterPro" id="IPR017853">
    <property type="entry name" value="GH"/>
</dbReference>
<dbReference type="AlphaFoldDB" id="A0A2I2G0X8"/>
<name>A0A2I2G0X8_9EURO</name>
<dbReference type="Pfam" id="PF02836">
    <property type="entry name" value="Glyco_hydro_2_C"/>
    <property type="match status" value="1"/>
</dbReference>
<evidence type="ECO:0000256" key="3">
    <source>
        <dbReference type="ARBA" id="ARBA00023295"/>
    </source>
</evidence>
<dbReference type="UniPathway" id="UPA00280"/>
<evidence type="ECO:0000256" key="1">
    <source>
        <dbReference type="ARBA" id="ARBA00007401"/>
    </source>
</evidence>
<dbReference type="InterPro" id="IPR041351">
    <property type="entry name" value="Ig_GlcNase"/>
</dbReference>
<dbReference type="VEuPathDB" id="FungiDB:P170DRAFT_511270"/>
<sequence>MHLFLLTLLATLTTSLNLSSPGDTSPIPSWHLQSSLQAPTNLSHLSLPSTNITQLNPAWHPIPSSHATVMAALLANNIYNTSHLFYSDNMASLDTDPSFQSPWLYRSTITISPPRPDEHILLLTHGITSKADIFFNGIKIASSETQRGSYTGGRYDVTGFIAKSNTGGRSENVVLIKAYPTNYLGDLAQGFIDWNPYPADNGTGVWRDVEVKRTGRVWVSSLRVLTDYAGAKGGDVNVTVKAELVNLENSPVRVTVQGYIEGPGSNGASIANLASGFKLEAQKNTTVSITVLIRNASIWWPAAWGSQPVYTVHLNVSLGAAMAVSDVAKPARFGIRTVSSRVNAHNDTEFSINGHPFRVRGAGYAPDLYLRFDLDRVRTMFLYMLDMGLNTVRLEGNQEHPQLYDLADELGLMVLAGWECCDKWEAWDYAEDAKGTPWTDPDYTTAYTSMLHEAAMMQPHPSLLAFLVGSDYWPNDRATSAYLSALRRMDWSTPVIASASKRGYPDALAPSGMKMDGPYDWVPPKYWTGSQYGAAFGFGSEQGAGVGTPELSSLHTFLSPSELDSLWRDPAKNQYHMSRYDSSFYNRAIYNKALFGRYGPPSSLTDYVRKAQMMDYEATRAEFEGFAMKQNASRPATGVVYWMLNSAWPSLHWQLFDYYLRPGGAFFGTKTGARKEHVAFDYDEGSVYLVNHGIELGRGDVSGSRTVQVDLVGRDGGYIWGENVTAQTVPNASKRVTKVDGLKRIRDVAFLRLMLREGDGKMLSRNVYWLSAKSDVLDWENSNWYTTPTKQFADFTALGRMAKARVTTDIGSLDSKKGFSKVEVTLSNESEVPAVFLHLVALDPASREEIAPVYWSDNYVTLFPREKIKLTAEVQSTEWMVVLEGNNVRKVMVGHN</sequence>
<proteinExistence type="inferred from homology"/>
<dbReference type="Pfam" id="PF00703">
    <property type="entry name" value="Glyco_hydro_2"/>
    <property type="match status" value="1"/>
</dbReference>
<dbReference type="InterPro" id="IPR013783">
    <property type="entry name" value="Ig-like_fold"/>
</dbReference>
<evidence type="ECO:0000259" key="5">
    <source>
        <dbReference type="Pfam" id="PF00703"/>
    </source>
</evidence>
<evidence type="ECO:0000259" key="7">
    <source>
        <dbReference type="Pfam" id="PF18368"/>
    </source>
</evidence>
<feature type="domain" description="Glycoside hydrolase family 2 catalytic" evidence="6">
    <location>
        <begin position="347"/>
        <end position="495"/>
    </location>
</feature>
<feature type="signal peptide" evidence="4">
    <location>
        <begin position="1"/>
        <end position="15"/>
    </location>
</feature>
<dbReference type="InterPro" id="IPR006102">
    <property type="entry name" value="Ig-like_GH2"/>
</dbReference>
<dbReference type="STRING" id="1392250.A0A2I2G0X8"/>
<dbReference type="Gene3D" id="2.60.120.260">
    <property type="entry name" value="Galactose-binding domain-like"/>
    <property type="match status" value="1"/>
</dbReference>
<dbReference type="GO" id="GO:0004553">
    <property type="term" value="F:hydrolase activity, hydrolyzing O-glycosyl compounds"/>
    <property type="evidence" value="ECO:0007669"/>
    <property type="project" value="InterPro"/>
</dbReference>
<dbReference type="OrthoDB" id="408532at2759"/>
<reference evidence="9 10" key="1">
    <citation type="submission" date="2016-12" db="EMBL/GenBank/DDBJ databases">
        <title>The genomes of Aspergillus section Nigri reveals drivers in fungal speciation.</title>
        <authorList>
            <consortium name="DOE Joint Genome Institute"/>
            <person name="Vesth T.C."/>
            <person name="Nybo J."/>
            <person name="Theobald S."/>
            <person name="Brandl J."/>
            <person name="Frisvad J.C."/>
            <person name="Nielsen K.F."/>
            <person name="Lyhne E.K."/>
            <person name="Kogle M.E."/>
            <person name="Kuo A."/>
            <person name="Riley R."/>
            <person name="Clum A."/>
            <person name="Nolan M."/>
            <person name="Lipzen A."/>
            <person name="Salamov A."/>
            <person name="Henrissat B."/>
            <person name="Wiebenga A."/>
            <person name="De Vries R.P."/>
            <person name="Grigoriev I.V."/>
            <person name="Mortensen U.H."/>
            <person name="Andersen M.R."/>
            <person name="Baker S.E."/>
        </authorList>
    </citation>
    <scope>NUCLEOTIDE SEQUENCE [LARGE SCALE GENOMIC DNA]</scope>
    <source>
        <strain evidence="9 10">IBT 23096</strain>
    </source>
</reference>
<evidence type="ECO:0000313" key="9">
    <source>
        <dbReference type="EMBL" id="PLB46521.1"/>
    </source>
</evidence>
<evidence type="ECO:0000259" key="8">
    <source>
        <dbReference type="Pfam" id="PF22666"/>
    </source>
</evidence>